<feature type="transmembrane region" description="Helical" evidence="5">
    <location>
        <begin position="41"/>
        <end position="61"/>
    </location>
</feature>
<proteinExistence type="predicted"/>
<evidence type="ECO:0000256" key="4">
    <source>
        <dbReference type="ARBA" id="ARBA00023136"/>
    </source>
</evidence>
<name>A0A9X3Z782_9PROT</name>
<keyword evidence="4 5" id="KW-0472">Membrane</keyword>
<dbReference type="Proteomes" id="UP001141619">
    <property type="component" value="Unassembled WGS sequence"/>
</dbReference>
<dbReference type="CDD" id="cd16425">
    <property type="entry name" value="TrbF"/>
    <property type="match status" value="1"/>
</dbReference>
<comment type="caution">
    <text evidence="7">The sequence shown here is derived from an EMBL/GenBank/DDBJ whole genome shotgun (WGS) entry which is preliminary data.</text>
</comment>
<dbReference type="RefSeq" id="WP_274943578.1">
    <property type="nucleotide sequence ID" value="NZ_JANWOI010000002.1"/>
</dbReference>
<comment type="subcellular location">
    <subcellularLocation>
        <location evidence="1">Membrane</location>
        <topology evidence="1">Single-pass membrane protein</topology>
    </subcellularLocation>
</comment>
<dbReference type="SUPFAM" id="SSF54427">
    <property type="entry name" value="NTF2-like"/>
    <property type="match status" value="1"/>
</dbReference>
<evidence type="ECO:0000313" key="7">
    <source>
        <dbReference type="EMBL" id="MDA5193714.1"/>
    </source>
</evidence>
<gene>
    <name evidence="7" type="primary">trbF</name>
    <name evidence="7" type="ORF">NYP16_07070</name>
</gene>
<dbReference type="AlphaFoldDB" id="A0A9X3Z782"/>
<dbReference type="InterPro" id="IPR035658">
    <property type="entry name" value="TrbF"/>
</dbReference>
<accession>A0A9X3Z782</accession>
<evidence type="ECO:0000256" key="2">
    <source>
        <dbReference type="ARBA" id="ARBA00022692"/>
    </source>
</evidence>
<keyword evidence="2 5" id="KW-0812">Transmembrane</keyword>
<dbReference type="InterPro" id="IPR032710">
    <property type="entry name" value="NTF2-like_dom_sf"/>
</dbReference>
<dbReference type="InterPro" id="IPR007430">
    <property type="entry name" value="VirB8"/>
</dbReference>
<sequence length="232" mass="26051">MMFKRSPLAYGKTPVPVTPYQKAAQVWDERMGAARLQAHNWRLMAFGCLGLAILLSGGVLWQTGRSSITPYIVELDGSGDIRAVAPATAAYNPTDAQIAFHLARFIENIRSLSTDPVIVRRSWLAAYDYAAAKASNRLNEYAREHDPFRQVGKRSITAEVTSVVRSSDDSFDIRWREESFENGLRTSSRRYRAVLSIVISPPRDEQALRKNPLGIYVHALDWSEDHIAGDQE</sequence>
<protein>
    <submittedName>
        <fullName evidence="7">Conjugal transfer protein TrbF</fullName>
    </submittedName>
</protein>
<keyword evidence="3 5" id="KW-1133">Transmembrane helix</keyword>
<evidence type="ECO:0000256" key="1">
    <source>
        <dbReference type="ARBA" id="ARBA00004167"/>
    </source>
</evidence>
<dbReference type="EMBL" id="JANWOI010000002">
    <property type="protein sequence ID" value="MDA5193714.1"/>
    <property type="molecule type" value="Genomic_DNA"/>
</dbReference>
<reference evidence="7" key="2">
    <citation type="journal article" date="2023" name="Syst. Appl. Microbiol.">
        <title>Govania unica gen. nov., sp. nov., a rare biosphere bacterium that represents a novel family in the class Alphaproteobacteria.</title>
        <authorList>
            <person name="Vandamme P."/>
            <person name="Peeters C."/>
            <person name="Hettiarachchi A."/>
            <person name="Cnockaert M."/>
            <person name="Carlier A."/>
        </authorList>
    </citation>
    <scope>NUCLEOTIDE SEQUENCE</scope>
    <source>
        <strain evidence="7">LMG 31809</strain>
    </source>
</reference>
<evidence type="ECO:0000256" key="3">
    <source>
        <dbReference type="ARBA" id="ARBA00022989"/>
    </source>
</evidence>
<dbReference type="GO" id="GO:0016020">
    <property type="term" value="C:membrane"/>
    <property type="evidence" value="ECO:0007669"/>
    <property type="project" value="UniProtKB-SubCell"/>
</dbReference>
<dbReference type="Pfam" id="PF04335">
    <property type="entry name" value="VirB8"/>
    <property type="match status" value="1"/>
</dbReference>
<evidence type="ECO:0000313" key="8">
    <source>
        <dbReference type="Proteomes" id="UP001141619"/>
    </source>
</evidence>
<feature type="domain" description="Bacterial virulence protein VirB8" evidence="6">
    <location>
        <begin position="22"/>
        <end position="225"/>
    </location>
</feature>
<organism evidence="7 8">
    <name type="scientific">Govanella unica</name>
    <dbReference type="NCBI Taxonomy" id="2975056"/>
    <lineage>
        <taxon>Bacteria</taxon>
        <taxon>Pseudomonadati</taxon>
        <taxon>Pseudomonadota</taxon>
        <taxon>Alphaproteobacteria</taxon>
        <taxon>Emcibacterales</taxon>
        <taxon>Govanellaceae</taxon>
        <taxon>Govanella</taxon>
    </lineage>
</organism>
<evidence type="ECO:0000256" key="5">
    <source>
        <dbReference type="SAM" id="Phobius"/>
    </source>
</evidence>
<evidence type="ECO:0000259" key="6">
    <source>
        <dbReference type="Pfam" id="PF04335"/>
    </source>
</evidence>
<dbReference type="NCBIfam" id="NF010446">
    <property type="entry name" value="PRK13872.1"/>
    <property type="match status" value="1"/>
</dbReference>
<keyword evidence="8" id="KW-1185">Reference proteome</keyword>
<dbReference type="Gene3D" id="3.10.450.230">
    <property type="entry name" value="VirB8 protein"/>
    <property type="match status" value="1"/>
</dbReference>
<reference evidence="7" key="1">
    <citation type="submission" date="2022-08" db="EMBL/GenBank/DDBJ databases">
        <authorList>
            <person name="Vandamme P."/>
            <person name="Hettiarachchi A."/>
            <person name="Peeters C."/>
            <person name="Cnockaert M."/>
            <person name="Carlier A."/>
        </authorList>
    </citation>
    <scope>NUCLEOTIDE SEQUENCE</scope>
    <source>
        <strain evidence="7">LMG 31809</strain>
    </source>
</reference>